<feature type="region of interest" description="Disordered" evidence="6">
    <location>
        <begin position="597"/>
        <end position="621"/>
    </location>
</feature>
<dbReference type="Proteomes" id="UP000235786">
    <property type="component" value="Unassembled WGS sequence"/>
</dbReference>
<protein>
    <recommendedName>
        <fullName evidence="9">Transcriptional regulator Ngg1</fullName>
    </recommendedName>
</protein>
<evidence type="ECO:0000256" key="4">
    <source>
        <dbReference type="ARBA" id="ARBA00023163"/>
    </source>
</evidence>
<dbReference type="GO" id="GO:0006357">
    <property type="term" value="P:regulation of transcription by RNA polymerase II"/>
    <property type="evidence" value="ECO:0007669"/>
    <property type="project" value="TreeGrafter"/>
</dbReference>
<feature type="compositionally biased region" description="Basic and acidic residues" evidence="6">
    <location>
        <begin position="437"/>
        <end position="446"/>
    </location>
</feature>
<feature type="region of interest" description="Disordered" evidence="6">
    <location>
        <begin position="1"/>
        <end position="59"/>
    </location>
</feature>
<dbReference type="PANTHER" id="PTHR13556:SF2">
    <property type="entry name" value="TRANSCRIPTIONAL ADAPTER 3"/>
    <property type="match status" value="1"/>
</dbReference>
<feature type="compositionally biased region" description="Basic residues" evidence="6">
    <location>
        <begin position="159"/>
        <end position="168"/>
    </location>
</feature>
<comment type="similarity">
    <text evidence="2">Belongs to the NGG1 family.</text>
</comment>
<feature type="compositionally biased region" description="Basic and acidic residues" evidence="6">
    <location>
        <begin position="669"/>
        <end position="682"/>
    </location>
</feature>
<evidence type="ECO:0008006" key="9">
    <source>
        <dbReference type="Google" id="ProtNLM"/>
    </source>
</evidence>
<keyword evidence="3" id="KW-0805">Transcription regulation</keyword>
<dbReference type="STRING" id="1149755.A0A2J6RI66"/>
<evidence type="ECO:0000256" key="6">
    <source>
        <dbReference type="SAM" id="MobiDB-lite"/>
    </source>
</evidence>
<evidence type="ECO:0000313" key="8">
    <source>
        <dbReference type="Proteomes" id="UP000235786"/>
    </source>
</evidence>
<dbReference type="GO" id="GO:0005634">
    <property type="term" value="C:nucleus"/>
    <property type="evidence" value="ECO:0007669"/>
    <property type="project" value="UniProtKB-SubCell"/>
</dbReference>
<reference evidence="7 8" key="1">
    <citation type="submission" date="2016-04" db="EMBL/GenBank/DDBJ databases">
        <title>A degradative enzymes factory behind the ericoid mycorrhizal symbiosis.</title>
        <authorList>
            <consortium name="DOE Joint Genome Institute"/>
            <person name="Martino E."/>
            <person name="Morin E."/>
            <person name="Grelet G."/>
            <person name="Kuo A."/>
            <person name="Kohler A."/>
            <person name="Daghino S."/>
            <person name="Barry K."/>
            <person name="Choi C."/>
            <person name="Cichocki N."/>
            <person name="Clum A."/>
            <person name="Copeland A."/>
            <person name="Hainaut M."/>
            <person name="Haridas S."/>
            <person name="Labutti K."/>
            <person name="Lindquist E."/>
            <person name="Lipzen A."/>
            <person name="Khouja H.-R."/>
            <person name="Murat C."/>
            <person name="Ohm R."/>
            <person name="Olson A."/>
            <person name="Spatafora J."/>
            <person name="Veneault-Fourrey C."/>
            <person name="Henrissat B."/>
            <person name="Grigoriev I."/>
            <person name="Martin F."/>
            <person name="Perotto S."/>
        </authorList>
    </citation>
    <scope>NUCLEOTIDE SEQUENCE [LARGE SCALE GENOMIC DNA]</scope>
    <source>
        <strain evidence="7 8">F</strain>
    </source>
</reference>
<feature type="region of interest" description="Disordered" evidence="6">
    <location>
        <begin position="138"/>
        <end position="275"/>
    </location>
</feature>
<dbReference type="GO" id="GO:0000124">
    <property type="term" value="C:SAGA complex"/>
    <property type="evidence" value="ECO:0007669"/>
    <property type="project" value="TreeGrafter"/>
</dbReference>
<dbReference type="PANTHER" id="PTHR13556">
    <property type="entry name" value="TRANSCRIPTIONAL ADAPTER 3-RELATED"/>
    <property type="match status" value="1"/>
</dbReference>
<organism evidence="7 8">
    <name type="scientific">Hyaloscypha variabilis (strain UAMH 11265 / GT02V1 / F)</name>
    <name type="common">Meliniomyces variabilis</name>
    <dbReference type="NCBI Taxonomy" id="1149755"/>
    <lineage>
        <taxon>Eukaryota</taxon>
        <taxon>Fungi</taxon>
        <taxon>Dikarya</taxon>
        <taxon>Ascomycota</taxon>
        <taxon>Pezizomycotina</taxon>
        <taxon>Leotiomycetes</taxon>
        <taxon>Helotiales</taxon>
        <taxon>Hyaloscyphaceae</taxon>
        <taxon>Hyaloscypha</taxon>
        <taxon>Hyaloscypha variabilis</taxon>
    </lineage>
</organism>
<comment type="subcellular location">
    <subcellularLocation>
        <location evidence="1">Nucleus</location>
    </subcellularLocation>
</comment>
<accession>A0A2J6RI66</accession>
<feature type="compositionally biased region" description="Basic and acidic residues" evidence="6">
    <location>
        <begin position="138"/>
        <end position="158"/>
    </location>
</feature>
<evidence type="ECO:0000256" key="5">
    <source>
        <dbReference type="ARBA" id="ARBA00023242"/>
    </source>
</evidence>
<feature type="compositionally biased region" description="Basic and acidic residues" evidence="6">
    <location>
        <begin position="169"/>
        <end position="179"/>
    </location>
</feature>
<dbReference type="Pfam" id="PF10198">
    <property type="entry name" value="Ada3"/>
    <property type="match status" value="1"/>
</dbReference>
<dbReference type="GO" id="GO:0003713">
    <property type="term" value="F:transcription coactivator activity"/>
    <property type="evidence" value="ECO:0007669"/>
    <property type="project" value="TreeGrafter"/>
</dbReference>
<keyword evidence="4" id="KW-0804">Transcription</keyword>
<evidence type="ECO:0000313" key="7">
    <source>
        <dbReference type="EMBL" id="PMD38201.1"/>
    </source>
</evidence>
<dbReference type="EMBL" id="KZ613948">
    <property type="protein sequence ID" value="PMD38201.1"/>
    <property type="molecule type" value="Genomic_DNA"/>
</dbReference>
<feature type="compositionally biased region" description="Low complexity" evidence="6">
    <location>
        <begin position="216"/>
        <end position="232"/>
    </location>
</feature>
<feature type="compositionally biased region" description="Low complexity" evidence="6">
    <location>
        <begin position="453"/>
        <end position="464"/>
    </location>
</feature>
<feature type="compositionally biased region" description="Basic and acidic residues" evidence="6">
    <location>
        <begin position="200"/>
        <end position="215"/>
    </location>
</feature>
<dbReference type="OrthoDB" id="1232at2759"/>
<dbReference type="AlphaFoldDB" id="A0A2J6RI66"/>
<sequence length="691" mass="76494">MSLNTNIHISTAPTSFSRRSQLAMPPLQSGKSQKGTGKKGRDVRQSRSRNTTPSLVSAGAQGEAGYTAYLDLPIAQFRTADDITEHYGSTIPSSKDLEALLDRLKRLVEVVEIRGAVCDKGMRILAQTRKDRLEEIETERQDAERRIRDAAEEEERGRNKANKVKKRKELSSTREERPLTHGAHGLAPQDGSNIEPSSPARDRSARKMSPSRDNDSASSSLSPVAVATPAATGMDIDEKDAAEDSDSSTDERQPPPAPAVPHLQIFGDDPSTFPDPTVYEVPDYRTTTELPRAKRKEIYSVSYFPKEDLEDLIPGTPPDKDFSNAKPTNQVQANTFATYLEPYFRAFSEEDLAFLRERGDRVTPFVIPRRGKKHYTEIWAEEDGALSVDTPQQARDKLPGNQARGDVEALTDAVAETDQVSAGPILSRLLATMRPEHRAPPAEERPTTNGLTNGEANINGEANGDLGDLSQPLSDAPAPIPPATFMPESNSESWKKATHPKLDHAQVDERIKQELRHLGFLPPDTEPDYDAHYDDEIAARLRYLQGKLKETSTKNGARKARLQELVNERMAHQEYSTILEDLDGQVQTAYLKRTRTLGKSKKTKRPGGAGGGSHFVGGANTGMARPGIGDLTKTVMERRKKWIDTIGGVLDKDANQVRRNKDPGSSIFKPEDMSDFIRKEKESWDDEAEED</sequence>
<evidence type="ECO:0000256" key="2">
    <source>
        <dbReference type="ARBA" id="ARBA00005330"/>
    </source>
</evidence>
<keyword evidence="5" id="KW-0539">Nucleus</keyword>
<gene>
    <name evidence="7" type="ORF">L207DRAFT_491907</name>
</gene>
<proteinExistence type="inferred from homology"/>
<feature type="compositionally biased region" description="Basic and acidic residues" evidence="6">
    <location>
        <begin position="652"/>
        <end position="662"/>
    </location>
</feature>
<feature type="compositionally biased region" description="Polar residues" evidence="6">
    <location>
        <begin position="1"/>
        <end position="20"/>
    </location>
</feature>
<evidence type="ECO:0000256" key="1">
    <source>
        <dbReference type="ARBA" id="ARBA00004123"/>
    </source>
</evidence>
<feature type="region of interest" description="Disordered" evidence="6">
    <location>
        <begin position="652"/>
        <end position="691"/>
    </location>
</feature>
<feature type="compositionally biased region" description="Acidic residues" evidence="6">
    <location>
        <begin position="235"/>
        <end position="248"/>
    </location>
</feature>
<dbReference type="InterPro" id="IPR019340">
    <property type="entry name" value="Histone_AcTrfase_su3"/>
</dbReference>
<keyword evidence="8" id="KW-1185">Reference proteome</keyword>
<feature type="region of interest" description="Disordered" evidence="6">
    <location>
        <begin position="437"/>
        <end position="491"/>
    </location>
</feature>
<name>A0A2J6RI66_HYAVF</name>
<evidence type="ECO:0000256" key="3">
    <source>
        <dbReference type="ARBA" id="ARBA00023015"/>
    </source>
</evidence>